<organism evidence="2 3">
    <name type="scientific">Floridaenema aerugineum BLCC-F46</name>
    <dbReference type="NCBI Taxonomy" id="3153654"/>
    <lineage>
        <taxon>Bacteria</taxon>
        <taxon>Bacillati</taxon>
        <taxon>Cyanobacteriota</taxon>
        <taxon>Cyanophyceae</taxon>
        <taxon>Oscillatoriophycideae</taxon>
        <taxon>Aerosakkonematales</taxon>
        <taxon>Aerosakkonemataceae</taxon>
        <taxon>Floridanema</taxon>
        <taxon>Floridanema aerugineum</taxon>
    </lineage>
</organism>
<name>A0ABV4XH20_9CYAN</name>
<accession>A0ABV4XH20</accession>
<evidence type="ECO:0000259" key="1">
    <source>
        <dbReference type="Pfam" id="PF14243"/>
    </source>
</evidence>
<protein>
    <submittedName>
        <fullName evidence="2">ATP-grasp domain-containing protein</fullName>
    </submittedName>
</protein>
<gene>
    <name evidence="2" type="ORF">ACE1CC_34410</name>
</gene>
<reference evidence="2 3" key="1">
    <citation type="submission" date="2024-09" db="EMBL/GenBank/DDBJ databases">
        <title>Floridaenema gen nov. (Aerosakkonemataceae, Aerosakkonematales ord. nov., Cyanobacteria) from benthic tropical and subtropical fresh waters, with the description of four new species.</title>
        <authorList>
            <person name="Moretto J.A."/>
            <person name="Berthold D.E."/>
            <person name="Lefler F.W."/>
            <person name="Huang I.-S."/>
            <person name="Laughinghouse H. IV."/>
        </authorList>
    </citation>
    <scope>NUCLEOTIDE SEQUENCE [LARGE SCALE GENOMIC DNA]</scope>
    <source>
        <strain evidence="2 3">BLCC-F46</strain>
    </source>
</reference>
<dbReference type="Pfam" id="PF14243">
    <property type="entry name" value="R2K_3"/>
    <property type="match status" value="1"/>
</dbReference>
<keyword evidence="3" id="KW-1185">Reference proteome</keyword>
<evidence type="ECO:0000313" key="2">
    <source>
        <dbReference type="EMBL" id="MFB2881969.1"/>
    </source>
</evidence>
<sequence>MLWVIQENLFQEREYENFLDACLRQGINYCQVKIVPFSHNLVPEITEPNPILAFGSTALVRISQERGWYPGVFHNQNFHFKVWSEAWGKNILNYQAKIFPISQIEKGISELNKFFVRPCEDLKHFNGTVIDKEYLKSWKEEVFSKSTYLTEDTEVMISPVQTLYKEYRFFVVDNHLVTGSLYKLGGKFCLDANVEPDAYQFVSQMMEIWQPSRAFVIDIALTEEGYKIVEINCINSAGFYAADVSKIVNAIQTMKF</sequence>
<proteinExistence type="predicted"/>
<dbReference type="Proteomes" id="UP001576774">
    <property type="component" value="Unassembled WGS sequence"/>
</dbReference>
<dbReference type="RefSeq" id="WP_413274929.1">
    <property type="nucleotide sequence ID" value="NZ_JBHFNQ010000255.1"/>
</dbReference>
<comment type="caution">
    <text evidence="2">The sequence shown here is derived from an EMBL/GenBank/DDBJ whole genome shotgun (WGS) entry which is preliminary data.</text>
</comment>
<evidence type="ECO:0000313" key="3">
    <source>
        <dbReference type="Proteomes" id="UP001576774"/>
    </source>
</evidence>
<feature type="domain" description="ATP-grasp" evidence="1">
    <location>
        <begin position="83"/>
        <end position="250"/>
    </location>
</feature>
<dbReference type="InterPro" id="IPR025643">
    <property type="entry name" value="R2K_3"/>
</dbReference>
<dbReference type="EMBL" id="JBHFNQ010000255">
    <property type="protein sequence ID" value="MFB2881969.1"/>
    <property type="molecule type" value="Genomic_DNA"/>
</dbReference>